<keyword evidence="2" id="KW-1133">Transmembrane helix</keyword>
<evidence type="ECO:0000256" key="1">
    <source>
        <dbReference type="SAM" id="MobiDB-lite"/>
    </source>
</evidence>
<feature type="compositionally biased region" description="Basic and acidic residues" evidence="1">
    <location>
        <begin position="210"/>
        <end position="219"/>
    </location>
</feature>
<sequence>MGMNSFDPSMDLSSLPVIPLLTIMVVFCLATIAVYGFAMKWSLSLAGCGQHGFGWSFCVSFAAGLSSGLVTVVFAFFADVVPPIVPLVLAIAAAVMTVAVMTRSGPISAGVAYIAFVFIGGLGMMVTAVVMGVASFAFMDMKEFAKAAEAMDSGMLQNAEATSDDANMWATMPAQFDNAFFESEEAVSEVSASSDESLDRDEGVSPLPYHGERMDDASHNPHAQRKSNPNSVQVNPFVQ</sequence>
<dbReference type="PATRIC" id="fig|595434.4.peg.1382"/>
<name>A0A0J1EL08_RHOIS</name>
<dbReference type="OrthoDB" id="281377at2"/>
<feature type="transmembrane region" description="Helical" evidence="2">
    <location>
        <begin position="53"/>
        <end position="78"/>
    </location>
</feature>
<dbReference type="STRING" id="595434.RISK_001445"/>
<keyword evidence="2 3" id="KW-0812">Transmembrane</keyword>
<feature type="transmembrane region" description="Helical" evidence="2">
    <location>
        <begin position="20"/>
        <end position="41"/>
    </location>
</feature>
<keyword evidence="2" id="KW-0472">Membrane</keyword>
<evidence type="ECO:0000313" key="4">
    <source>
        <dbReference type="Proteomes" id="UP000036367"/>
    </source>
</evidence>
<evidence type="ECO:0000313" key="3">
    <source>
        <dbReference type="EMBL" id="KLU06234.1"/>
    </source>
</evidence>
<reference evidence="3" key="1">
    <citation type="submission" date="2015-05" db="EMBL/GenBank/DDBJ databases">
        <title>Permanent draft genome of Rhodopirellula islandicus K833.</title>
        <authorList>
            <person name="Kizina J."/>
            <person name="Richter M."/>
            <person name="Glockner F.O."/>
            <person name="Harder J."/>
        </authorList>
    </citation>
    <scope>NUCLEOTIDE SEQUENCE [LARGE SCALE GENOMIC DNA]</scope>
    <source>
        <strain evidence="3">K833</strain>
    </source>
</reference>
<dbReference type="AlphaFoldDB" id="A0A0J1EL08"/>
<feature type="transmembrane region" description="Helical" evidence="2">
    <location>
        <begin position="84"/>
        <end position="101"/>
    </location>
</feature>
<protein>
    <submittedName>
        <fullName evidence="3">Signal peptide and transmembrane protein</fullName>
    </submittedName>
</protein>
<keyword evidence="4" id="KW-1185">Reference proteome</keyword>
<evidence type="ECO:0000256" key="2">
    <source>
        <dbReference type="SAM" id="Phobius"/>
    </source>
</evidence>
<feature type="transmembrane region" description="Helical" evidence="2">
    <location>
        <begin position="113"/>
        <end position="139"/>
    </location>
</feature>
<proteinExistence type="predicted"/>
<organism evidence="3 4">
    <name type="scientific">Rhodopirellula islandica</name>
    <dbReference type="NCBI Taxonomy" id="595434"/>
    <lineage>
        <taxon>Bacteria</taxon>
        <taxon>Pseudomonadati</taxon>
        <taxon>Planctomycetota</taxon>
        <taxon>Planctomycetia</taxon>
        <taxon>Pirellulales</taxon>
        <taxon>Pirellulaceae</taxon>
        <taxon>Rhodopirellula</taxon>
    </lineage>
</organism>
<feature type="compositionally biased region" description="Polar residues" evidence="1">
    <location>
        <begin position="226"/>
        <end position="239"/>
    </location>
</feature>
<comment type="caution">
    <text evidence="3">The sequence shown here is derived from an EMBL/GenBank/DDBJ whole genome shotgun (WGS) entry which is preliminary data.</text>
</comment>
<accession>A0A0J1EL08</accession>
<dbReference type="Proteomes" id="UP000036367">
    <property type="component" value="Unassembled WGS sequence"/>
</dbReference>
<dbReference type="EMBL" id="LECT01000015">
    <property type="protein sequence ID" value="KLU06234.1"/>
    <property type="molecule type" value="Genomic_DNA"/>
</dbReference>
<feature type="region of interest" description="Disordered" evidence="1">
    <location>
        <begin position="187"/>
        <end position="239"/>
    </location>
</feature>
<gene>
    <name evidence="3" type="ORF">RISK_001445</name>
</gene>